<keyword evidence="2" id="KW-1185">Reference proteome</keyword>
<dbReference type="Proteomes" id="UP000018467">
    <property type="component" value="Unassembled WGS sequence"/>
</dbReference>
<name>A0A3B1KDX4_ASTMX</name>
<reference evidence="2" key="1">
    <citation type="submission" date="2013-03" db="EMBL/GenBank/DDBJ databases">
        <authorList>
            <person name="Jeffery W."/>
            <person name="Warren W."/>
            <person name="Wilson R.K."/>
        </authorList>
    </citation>
    <scope>NUCLEOTIDE SEQUENCE</scope>
    <source>
        <strain evidence="2">female</strain>
    </source>
</reference>
<dbReference type="InParanoid" id="A0A3B1KDX4"/>
<reference evidence="2" key="2">
    <citation type="journal article" date="2014" name="Nat. Commun.">
        <title>The cavefish genome reveals candidate genes for eye loss.</title>
        <authorList>
            <person name="McGaugh S.E."/>
            <person name="Gross J.B."/>
            <person name="Aken B."/>
            <person name="Blin M."/>
            <person name="Borowsky R."/>
            <person name="Chalopin D."/>
            <person name="Hinaux H."/>
            <person name="Jeffery W.R."/>
            <person name="Keene A."/>
            <person name="Ma L."/>
            <person name="Minx P."/>
            <person name="Murphy D."/>
            <person name="O'Quin K.E."/>
            <person name="Retaux S."/>
            <person name="Rohner N."/>
            <person name="Searle S.M."/>
            <person name="Stahl B.A."/>
            <person name="Tabin C."/>
            <person name="Volff J.N."/>
            <person name="Yoshizawa M."/>
            <person name="Warren W.C."/>
        </authorList>
    </citation>
    <scope>NUCLEOTIDE SEQUENCE [LARGE SCALE GENOMIC DNA]</scope>
    <source>
        <strain evidence="2">female</strain>
    </source>
</reference>
<dbReference type="Ensembl" id="ENSAMXT00000045279.1">
    <property type="protein sequence ID" value="ENSAMXP00000052106.1"/>
    <property type="gene ID" value="ENSAMXG00000034173.1"/>
</dbReference>
<evidence type="ECO:0000313" key="1">
    <source>
        <dbReference type="Ensembl" id="ENSAMXP00000052106.1"/>
    </source>
</evidence>
<accession>A0A3B1KDX4</accession>
<proteinExistence type="predicted"/>
<sequence>MNRSQLCLEGMAREMCPRLVKSHSVHPAGVQWCNHGSLLPGTPGLKQSSCLSLLSSWDYRHTPPCLANFFDFSLETGST</sequence>
<dbReference type="GeneTree" id="ENSGT01030000238751"/>
<dbReference type="PANTHER" id="PTHR46254">
    <property type="entry name" value="PROTEIN GVQW1-RELATED"/>
    <property type="match status" value="1"/>
</dbReference>
<evidence type="ECO:0000313" key="2">
    <source>
        <dbReference type="Proteomes" id="UP000018467"/>
    </source>
</evidence>
<reference evidence="1" key="4">
    <citation type="submission" date="2025-09" db="UniProtKB">
        <authorList>
            <consortium name="Ensembl"/>
        </authorList>
    </citation>
    <scope>IDENTIFICATION</scope>
</reference>
<dbReference type="AlphaFoldDB" id="A0A3B1KDX4"/>
<protein>
    <submittedName>
        <fullName evidence="1">Uncharacterized protein</fullName>
    </submittedName>
</protein>
<organism evidence="1 2">
    <name type="scientific">Astyanax mexicanus</name>
    <name type="common">Blind cave fish</name>
    <name type="synonym">Astyanax fasciatus mexicanus</name>
    <dbReference type="NCBI Taxonomy" id="7994"/>
    <lineage>
        <taxon>Eukaryota</taxon>
        <taxon>Metazoa</taxon>
        <taxon>Chordata</taxon>
        <taxon>Craniata</taxon>
        <taxon>Vertebrata</taxon>
        <taxon>Euteleostomi</taxon>
        <taxon>Actinopterygii</taxon>
        <taxon>Neopterygii</taxon>
        <taxon>Teleostei</taxon>
        <taxon>Ostariophysi</taxon>
        <taxon>Characiformes</taxon>
        <taxon>Characoidei</taxon>
        <taxon>Acestrorhamphidae</taxon>
        <taxon>Acestrorhamphinae</taxon>
        <taxon>Astyanax</taxon>
    </lineage>
</organism>
<dbReference type="Bgee" id="ENSAMXG00000034173">
    <property type="expression patterns" value="Expressed in camera-type eye and 10 other cell types or tissues"/>
</dbReference>
<reference evidence="1" key="3">
    <citation type="submission" date="2025-08" db="UniProtKB">
        <authorList>
            <consortium name="Ensembl"/>
        </authorList>
    </citation>
    <scope>IDENTIFICATION</scope>
</reference>